<accession>A0ABX0UXZ0</accession>
<protein>
    <submittedName>
        <fullName evidence="1">Uncharacterized protein</fullName>
    </submittedName>
</protein>
<evidence type="ECO:0000313" key="1">
    <source>
        <dbReference type="EMBL" id="NIJ57796.1"/>
    </source>
</evidence>
<dbReference type="EMBL" id="JAASQI010000003">
    <property type="protein sequence ID" value="NIJ57796.1"/>
    <property type="molecule type" value="Genomic_DNA"/>
</dbReference>
<dbReference type="Proteomes" id="UP001429580">
    <property type="component" value="Unassembled WGS sequence"/>
</dbReference>
<evidence type="ECO:0000313" key="2">
    <source>
        <dbReference type="Proteomes" id="UP001429580"/>
    </source>
</evidence>
<reference evidence="1 2" key="1">
    <citation type="submission" date="2020-03" db="EMBL/GenBank/DDBJ databases">
        <title>Genomic Encyclopedia of Type Strains, Phase IV (KMG-IV): sequencing the most valuable type-strain genomes for metagenomic binning, comparative biology and taxonomic classification.</title>
        <authorList>
            <person name="Goeker M."/>
        </authorList>
    </citation>
    <scope>NUCLEOTIDE SEQUENCE [LARGE SCALE GENOMIC DNA]</scope>
    <source>
        <strain evidence="1 2">DSM 103870</strain>
    </source>
</reference>
<comment type="caution">
    <text evidence="1">The sequence shown here is derived from an EMBL/GenBank/DDBJ whole genome shotgun (WGS) entry which is preliminary data.</text>
</comment>
<organism evidence="1 2">
    <name type="scientific">Pseudochelatococcus lubricantis</name>
    <dbReference type="NCBI Taxonomy" id="1538102"/>
    <lineage>
        <taxon>Bacteria</taxon>
        <taxon>Pseudomonadati</taxon>
        <taxon>Pseudomonadota</taxon>
        <taxon>Alphaproteobacteria</taxon>
        <taxon>Hyphomicrobiales</taxon>
        <taxon>Chelatococcaceae</taxon>
        <taxon>Pseudochelatococcus</taxon>
    </lineage>
</organism>
<sequence length="41" mass="4951">MSRVCILFRQFVCRYQEAMRAEIENLIENVKQSVGLLRRHL</sequence>
<gene>
    <name evidence="1" type="ORF">FHS82_001632</name>
</gene>
<keyword evidence="2" id="KW-1185">Reference proteome</keyword>
<proteinExistence type="predicted"/>
<name>A0ABX0UXZ0_9HYPH</name>